<keyword evidence="1" id="KW-0472">Membrane</keyword>
<sequence>MFVWTSYLTSFMLLLSVLILVDSSLFFLLIDSNFNTSHRSKFCKFPKLPIQQWNIKNQQQFKSNEEQNNTLSGEIVVEISSPKTYIETSQGMSDLEITKVSACLLM</sequence>
<evidence type="ECO:0000313" key="2">
    <source>
        <dbReference type="EMBL" id="VDK78354.1"/>
    </source>
</evidence>
<dbReference type="WBParaSite" id="nOo.2.0.1.t05611-RA">
    <property type="protein sequence ID" value="nOo.2.0.1.t05611-RA"/>
    <property type="gene ID" value="nOo.2.0.1.g05611"/>
</dbReference>
<dbReference type="Proteomes" id="UP000271087">
    <property type="component" value="Unassembled WGS sequence"/>
</dbReference>
<evidence type="ECO:0000256" key="1">
    <source>
        <dbReference type="SAM" id="Phobius"/>
    </source>
</evidence>
<evidence type="ECO:0000313" key="3">
    <source>
        <dbReference type="Proteomes" id="UP000271087"/>
    </source>
</evidence>
<proteinExistence type="predicted"/>
<keyword evidence="1" id="KW-0812">Transmembrane</keyword>
<keyword evidence="3" id="KW-1185">Reference proteome</keyword>
<keyword evidence="1" id="KW-1133">Transmembrane helix</keyword>
<accession>A0A182EC21</accession>
<dbReference type="EMBL" id="UYRW01001538">
    <property type="protein sequence ID" value="VDK78354.1"/>
    <property type="molecule type" value="Genomic_DNA"/>
</dbReference>
<name>A0A182EC21_ONCOC</name>
<gene>
    <name evidence="2" type="ORF">NOO_LOCUS5611</name>
</gene>
<protein>
    <submittedName>
        <fullName evidence="2 4">Uncharacterized protein</fullName>
    </submittedName>
</protein>
<reference evidence="2 3" key="2">
    <citation type="submission" date="2018-08" db="EMBL/GenBank/DDBJ databases">
        <authorList>
            <person name="Laetsch R D."/>
            <person name="Stevens L."/>
            <person name="Kumar S."/>
            <person name="Blaxter L. M."/>
        </authorList>
    </citation>
    <scope>NUCLEOTIDE SEQUENCE [LARGE SCALE GENOMIC DNA]</scope>
</reference>
<evidence type="ECO:0000313" key="4">
    <source>
        <dbReference type="WBParaSite" id="nOo.2.0.1.t05611-RA"/>
    </source>
</evidence>
<reference evidence="4" key="1">
    <citation type="submission" date="2016-06" db="UniProtKB">
        <authorList>
            <consortium name="WormBaseParasite"/>
        </authorList>
    </citation>
    <scope>IDENTIFICATION</scope>
</reference>
<feature type="transmembrane region" description="Helical" evidence="1">
    <location>
        <begin position="6"/>
        <end position="30"/>
    </location>
</feature>
<dbReference type="AlphaFoldDB" id="A0A182EC21"/>
<organism evidence="4">
    <name type="scientific">Onchocerca ochengi</name>
    <name type="common">Filarial nematode worm</name>
    <dbReference type="NCBI Taxonomy" id="42157"/>
    <lineage>
        <taxon>Eukaryota</taxon>
        <taxon>Metazoa</taxon>
        <taxon>Ecdysozoa</taxon>
        <taxon>Nematoda</taxon>
        <taxon>Chromadorea</taxon>
        <taxon>Rhabditida</taxon>
        <taxon>Spirurina</taxon>
        <taxon>Spiruromorpha</taxon>
        <taxon>Filarioidea</taxon>
        <taxon>Onchocercidae</taxon>
        <taxon>Onchocerca</taxon>
    </lineage>
</organism>